<evidence type="ECO:0000259" key="1">
    <source>
        <dbReference type="Pfam" id="PF12697"/>
    </source>
</evidence>
<name>A0AAN7VR17_9PEZI</name>
<protein>
    <recommendedName>
        <fullName evidence="1">AB hydrolase-1 domain-containing protein</fullName>
    </recommendedName>
</protein>
<gene>
    <name evidence="2" type="ORF">LTR97_006723</name>
</gene>
<dbReference type="Proteomes" id="UP001310594">
    <property type="component" value="Unassembled WGS sequence"/>
</dbReference>
<accession>A0AAN7VR17</accession>
<dbReference type="InterPro" id="IPR029058">
    <property type="entry name" value="AB_hydrolase_fold"/>
</dbReference>
<evidence type="ECO:0000313" key="2">
    <source>
        <dbReference type="EMBL" id="KAK5699074.1"/>
    </source>
</evidence>
<evidence type="ECO:0000313" key="3">
    <source>
        <dbReference type="Proteomes" id="UP001310594"/>
    </source>
</evidence>
<dbReference type="PANTHER" id="PTHR37017">
    <property type="entry name" value="AB HYDROLASE-1 DOMAIN-CONTAINING PROTEIN-RELATED"/>
    <property type="match status" value="1"/>
</dbReference>
<dbReference type="Pfam" id="PF12697">
    <property type="entry name" value="Abhydrolase_6"/>
    <property type="match status" value="1"/>
</dbReference>
<dbReference type="AlphaFoldDB" id="A0AAN7VR17"/>
<dbReference type="SUPFAM" id="SSF53474">
    <property type="entry name" value="alpha/beta-Hydrolases"/>
    <property type="match status" value="1"/>
</dbReference>
<feature type="domain" description="AB hydrolase-1" evidence="1">
    <location>
        <begin position="8"/>
        <end position="230"/>
    </location>
</feature>
<dbReference type="Gene3D" id="3.40.50.1820">
    <property type="entry name" value="alpha/beta hydrolase"/>
    <property type="match status" value="1"/>
</dbReference>
<sequence length="242" mass="26692">MSSPKPALVIVPGASHHPSHYTALASGLREANYTVTTVDLPSTGGKDRGEPPLTSLKPDILAIQAHITSHLSEGKNVALICHSFGGISGSAAAQGFLPTDREDGLGAVKMIYLAAIIVEPGKSVWEQGGEKHSPSVEFPLPDPEDAGWLRFRDPEKNFYAECTPEVQKEAISKLRWFSEGMNRELVPFSAWQHVESYYLEMWTSNPTGKWKKVERMETDHSPFLSRTVETVEFVTRSLQDTS</sequence>
<dbReference type="PANTHER" id="PTHR37017:SF11">
    <property type="entry name" value="ESTERASE_LIPASE_THIOESTERASE DOMAIN-CONTAINING PROTEIN"/>
    <property type="match status" value="1"/>
</dbReference>
<organism evidence="2 3">
    <name type="scientific">Elasticomyces elasticus</name>
    <dbReference type="NCBI Taxonomy" id="574655"/>
    <lineage>
        <taxon>Eukaryota</taxon>
        <taxon>Fungi</taxon>
        <taxon>Dikarya</taxon>
        <taxon>Ascomycota</taxon>
        <taxon>Pezizomycotina</taxon>
        <taxon>Dothideomycetes</taxon>
        <taxon>Dothideomycetidae</taxon>
        <taxon>Mycosphaerellales</taxon>
        <taxon>Teratosphaeriaceae</taxon>
        <taxon>Elasticomyces</taxon>
    </lineage>
</organism>
<dbReference type="InterPro" id="IPR000073">
    <property type="entry name" value="AB_hydrolase_1"/>
</dbReference>
<proteinExistence type="predicted"/>
<dbReference type="EMBL" id="JAVRQU010000009">
    <property type="protein sequence ID" value="KAK5699074.1"/>
    <property type="molecule type" value="Genomic_DNA"/>
</dbReference>
<dbReference type="InterPro" id="IPR052897">
    <property type="entry name" value="Sec-Metab_Biosynth_Hydrolase"/>
</dbReference>
<reference evidence="2" key="1">
    <citation type="submission" date="2023-08" db="EMBL/GenBank/DDBJ databases">
        <title>Black Yeasts Isolated from many extreme environments.</title>
        <authorList>
            <person name="Coleine C."/>
            <person name="Stajich J.E."/>
            <person name="Selbmann L."/>
        </authorList>
    </citation>
    <scope>NUCLEOTIDE SEQUENCE</scope>
    <source>
        <strain evidence="2">CCFEE 5810</strain>
    </source>
</reference>
<comment type="caution">
    <text evidence="2">The sequence shown here is derived from an EMBL/GenBank/DDBJ whole genome shotgun (WGS) entry which is preliminary data.</text>
</comment>